<organism evidence="2 3">
    <name type="scientific">Macrostomum lignano</name>
    <dbReference type="NCBI Taxonomy" id="282301"/>
    <lineage>
        <taxon>Eukaryota</taxon>
        <taxon>Metazoa</taxon>
        <taxon>Spiralia</taxon>
        <taxon>Lophotrochozoa</taxon>
        <taxon>Platyhelminthes</taxon>
        <taxon>Rhabditophora</taxon>
        <taxon>Macrostomorpha</taxon>
        <taxon>Macrostomida</taxon>
        <taxon>Macrostomidae</taxon>
        <taxon>Macrostomum</taxon>
    </lineage>
</organism>
<name>A0A1I8GEE0_9PLAT</name>
<dbReference type="PROSITE" id="PS50229">
    <property type="entry name" value="WH1"/>
    <property type="match status" value="1"/>
</dbReference>
<dbReference type="Proteomes" id="UP000095280">
    <property type="component" value="Unplaced"/>
</dbReference>
<evidence type="ECO:0000313" key="3">
    <source>
        <dbReference type="WBParaSite" id="maker-uti_cns_0001743-snap-gene-1.6-mRNA-1"/>
    </source>
</evidence>
<dbReference type="SUPFAM" id="SSF50729">
    <property type="entry name" value="PH domain-like"/>
    <property type="match status" value="1"/>
</dbReference>
<sequence length="100" mass="11510">LWAEVFTASDNDEAWRRLSDDVVPLNITADHGRCGLLLRLEAKDNRRSEPVLLADVDQRATRMFQATDCFVYWKDEERKCNYGLNFAATGDAEKFMDCFA</sequence>
<feature type="domain" description="WH1" evidence="1">
    <location>
        <begin position="1"/>
        <end position="100"/>
    </location>
</feature>
<dbReference type="AlphaFoldDB" id="A0A1I8GEE0"/>
<protein>
    <submittedName>
        <fullName evidence="3">WH1 domain-containing protein</fullName>
    </submittedName>
</protein>
<evidence type="ECO:0000259" key="1">
    <source>
        <dbReference type="PROSITE" id="PS50229"/>
    </source>
</evidence>
<dbReference type="SMART" id="SM00461">
    <property type="entry name" value="WH1"/>
    <property type="match status" value="1"/>
</dbReference>
<dbReference type="Gene3D" id="2.30.29.30">
    <property type="entry name" value="Pleckstrin-homology domain (PH domain)/Phosphotyrosine-binding domain (PTB)"/>
    <property type="match status" value="1"/>
</dbReference>
<accession>A0A1I8GEE0</accession>
<proteinExistence type="predicted"/>
<dbReference type="InterPro" id="IPR000697">
    <property type="entry name" value="WH1/EVH1_dom"/>
</dbReference>
<reference evidence="3" key="1">
    <citation type="submission" date="2016-11" db="UniProtKB">
        <authorList>
            <consortium name="WormBaseParasite"/>
        </authorList>
    </citation>
    <scope>IDENTIFICATION</scope>
</reference>
<keyword evidence="2" id="KW-1185">Reference proteome</keyword>
<dbReference type="WBParaSite" id="maker-uti_cns_0001743-snap-gene-1.6-mRNA-1">
    <property type="protein sequence ID" value="maker-uti_cns_0001743-snap-gene-1.6-mRNA-1"/>
    <property type="gene ID" value="maker-uti_cns_0001743-snap-gene-1.6"/>
</dbReference>
<dbReference type="InterPro" id="IPR011993">
    <property type="entry name" value="PH-like_dom_sf"/>
</dbReference>
<evidence type="ECO:0000313" key="2">
    <source>
        <dbReference type="Proteomes" id="UP000095280"/>
    </source>
</evidence>